<evidence type="ECO:0000313" key="10">
    <source>
        <dbReference type="EMBL" id="OLL22773.1"/>
    </source>
</evidence>
<keyword evidence="5" id="KW-0949">S-adenosyl-L-methionine</keyword>
<dbReference type="Gene3D" id="2.170.270.10">
    <property type="entry name" value="SET domain"/>
    <property type="match status" value="1"/>
</dbReference>
<dbReference type="Pfam" id="PF00856">
    <property type="entry name" value="SET"/>
    <property type="match status" value="1"/>
</dbReference>
<dbReference type="OrthoDB" id="308383at2759"/>
<keyword evidence="6" id="KW-0479">Metal-binding</keyword>
<dbReference type="InterPro" id="IPR001214">
    <property type="entry name" value="SET_dom"/>
</dbReference>
<evidence type="ECO:0000256" key="4">
    <source>
        <dbReference type="ARBA" id="ARBA00022679"/>
    </source>
</evidence>
<sequence length="318" mass="36232">MLAEEDLMGNSNESFIKSESVCEDETSEKKAVSRKQFLGRLYEIPGAAISFCNDVDDEPCPPGEFEFINGYRYSPNVKVPSPESMFGCEGCHISGCHLKKPQSCSCLDDLDDKHRKFAYNKDRKVIIPPRHLIIECNRYCSCGPDCATRVVQRGRLIPLEIFKTPKKGWAVRTQRIIQRGMFIDVYRGEVIDHEEAERRGSIDHQGSVYLFDLDFFSKGEETQEFGSAYTIDARHCGNVTRFFNHSCDPNIAIWPVVGHELARTERLYELAFFAIHDIKIGEELCFNYHGEGNQKKEGQRGVICHCGSEKCTGEFFIL</sequence>
<keyword evidence="2" id="KW-0158">Chromosome</keyword>
<dbReference type="Pfam" id="PF05033">
    <property type="entry name" value="Pre-SET"/>
    <property type="match status" value="1"/>
</dbReference>
<dbReference type="EMBL" id="LXFE01002790">
    <property type="protein sequence ID" value="OLL22773.1"/>
    <property type="molecule type" value="Genomic_DNA"/>
</dbReference>
<dbReference type="GO" id="GO:0005634">
    <property type="term" value="C:nucleus"/>
    <property type="evidence" value="ECO:0007669"/>
    <property type="project" value="InterPro"/>
</dbReference>
<dbReference type="SMART" id="SM00468">
    <property type="entry name" value="PreSET"/>
    <property type="match status" value="1"/>
</dbReference>
<accession>A0A1U7LJK6</accession>
<evidence type="ECO:0000256" key="5">
    <source>
        <dbReference type="ARBA" id="ARBA00022691"/>
    </source>
</evidence>
<dbReference type="PROSITE" id="PS50867">
    <property type="entry name" value="PRE_SET"/>
    <property type="match status" value="1"/>
</dbReference>
<dbReference type="Proteomes" id="UP000186594">
    <property type="component" value="Unassembled WGS sequence"/>
</dbReference>
<name>A0A1U7LJK6_NEOID</name>
<organism evidence="10 11">
    <name type="scientific">Neolecta irregularis (strain DAH-3)</name>
    <dbReference type="NCBI Taxonomy" id="1198029"/>
    <lineage>
        <taxon>Eukaryota</taxon>
        <taxon>Fungi</taxon>
        <taxon>Dikarya</taxon>
        <taxon>Ascomycota</taxon>
        <taxon>Taphrinomycotina</taxon>
        <taxon>Neolectales</taxon>
        <taxon>Neolectaceae</taxon>
        <taxon>Neolecta</taxon>
    </lineage>
</organism>
<feature type="domain" description="SET" evidence="8">
    <location>
        <begin position="157"/>
        <end position="289"/>
    </location>
</feature>
<dbReference type="AlphaFoldDB" id="A0A1U7LJK6"/>
<dbReference type="GO" id="GO:0005694">
    <property type="term" value="C:chromosome"/>
    <property type="evidence" value="ECO:0007669"/>
    <property type="project" value="UniProtKB-SubCell"/>
</dbReference>
<gene>
    <name evidence="10" type="ORF">NEOLI_004587</name>
</gene>
<dbReference type="SMART" id="SM00317">
    <property type="entry name" value="SET"/>
    <property type="match status" value="1"/>
</dbReference>
<dbReference type="GO" id="GO:0032259">
    <property type="term" value="P:methylation"/>
    <property type="evidence" value="ECO:0007669"/>
    <property type="project" value="UniProtKB-KW"/>
</dbReference>
<dbReference type="PROSITE" id="PS50280">
    <property type="entry name" value="SET"/>
    <property type="match status" value="1"/>
</dbReference>
<dbReference type="InterPro" id="IPR046341">
    <property type="entry name" value="SET_dom_sf"/>
</dbReference>
<evidence type="ECO:0000259" key="8">
    <source>
        <dbReference type="PROSITE" id="PS50280"/>
    </source>
</evidence>
<evidence type="ECO:0000313" key="11">
    <source>
        <dbReference type="Proteomes" id="UP000186594"/>
    </source>
</evidence>
<keyword evidence="4 10" id="KW-0808">Transferase</keyword>
<feature type="domain" description="Pre-SET" evidence="9">
    <location>
        <begin position="102"/>
        <end position="154"/>
    </location>
</feature>
<evidence type="ECO:0000259" key="9">
    <source>
        <dbReference type="PROSITE" id="PS50867"/>
    </source>
</evidence>
<comment type="subcellular location">
    <subcellularLocation>
        <location evidence="1">Chromosome</location>
    </subcellularLocation>
</comment>
<dbReference type="STRING" id="1198029.A0A1U7LJK6"/>
<evidence type="ECO:0000256" key="2">
    <source>
        <dbReference type="ARBA" id="ARBA00022454"/>
    </source>
</evidence>
<protein>
    <submittedName>
        <fullName evidence="10">Histone-lysine N-methyltransferase, H3 lysine-9 specific</fullName>
    </submittedName>
</protein>
<dbReference type="InterPro" id="IPR050973">
    <property type="entry name" value="H3K9_Histone-Lys_N-MTase"/>
</dbReference>
<comment type="caution">
    <text evidence="10">The sequence shown here is derived from an EMBL/GenBank/DDBJ whole genome shotgun (WGS) entry which is preliminary data.</text>
</comment>
<dbReference type="GO" id="GO:0008270">
    <property type="term" value="F:zinc ion binding"/>
    <property type="evidence" value="ECO:0007669"/>
    <property type="project" value="InterPro"/>
</dbReference>
<dbReference type="GO" id="GO:0042054">
    <property type="term" value="F:histone methyltransferase activity"/>
    <property type="evidence" value="ECO:0007669"/>
    <property type="project" value="InterPro"/>
</dbReference>
<dbReference type="OMA" id="HHGNISH"/>
<dbReference type="PANTHER" id="PTHR46223:SF3">
    <property type="entry name" value="HISTONE-LYSINE N-METHYLTRANSFERASE SET-23"/>
    <property type="match status" value="1"/>
</dbReference>
<dbReference type="InterPro" id="IPR007728">
    <property type="entry name" value="Pre-SET_dom"/>
</dbReference>
<dbReference type="PANTHER" id="PTHR46223">
    <property type="entry name" value="HISTONE-LYSINE N-METHYLTRANSFERASE SUV39H"/>
    <property type="match status" value="1"/>
</dbReference>
<evidence type="ECO:0000256" key="6">
    <source>
        <dbReference type="ARBA" id="ARBA00022723"/>
    </source>
</evidence>
<keyword evidence="7" id="KW-0862">Zinc</keyword>
<dbReference type="SUPFAM" id="SSF82199">
    <property type="entry name" value="SET domain"/>
    <property type="match status" value="1"/>
</dbReference>
<proteinExistence type="predicted"/>
<evidence type="ECO:0000256" key="7">
    <source>
        <dbReference type="ARBA" id="ARBA00022833"/>
    </source>
</evidence>
<evidence type="ECO:0000256" key="1">
    <source>
        <dbReference type="ARBA" id="ARBA00004286"/>
    </source>
</evidence>
<keyword evidence="3 10" id="KW-0489">Methyltransferase</keyword>
<keyword evidence="11" id="KW-1185">Reference proteome</keyword>
<evidence type="ECO:0000256" key="3">
    <source>
        <dbReference type="ARBA" id="ARBA00022603"/>
    </source>
</evidence>
<reference evidence="10 11" key="1">
    <citation type="submission" date="2016-04" db="EMBL/GenBank/DDBJ databases">
        <title>Evolutionary innovation and constraint leading to complex multicellularity in the Ascomycota.</title>
        <authorList>
            <person name="Cisse O."/>
            <person name="Nguyen A."/>
            <person name="Hewitt D.A."/>
            <person name="Jedd G."/>
            <person name="Stajich J.E."/>
        </authorList>
    </citation>
    <scope>NUCLEOTIDE SEQUENCE [LARGE SCALE GENOMIC DNA]</scope>
    <source>
        <strain evidence="10 11">DAH-3</strain>
    </source>
</reference>